<comment type="subcellular location">
    <subcellularLocation>
        <location evidence="1 7">Cell inner membrane</location>
        <topology evidence="1 7">Multi-pass membrane protein</topology>
    </subcellularLocation>
</comment>
<feature type="transmembrane region" description="Helical" evidence="8">
    <location>
        <begin position="329"/>
        <end position="354"/>
    </location>
</feature>
<dbReference type="RefSeq" id="WP_097106801.1">
    <property type="nucleotide sequence ID" value="NZ_OCPC01000002.1"/>
</dbReference>
<dbReference type="OrthoDB" id="7339120at2"/>
<dbReference type="EMBL" id="OCPC01000002">
    <property type="protein sequence ID" value="SOE16735.1"/>
    <property type="molecule type" value="Genomic_DNA"/>
</dbReference>
<keyword evidence="4 8" id="KW-0812">Transmembrane</keyword>
<evidence type="ECO:0000259" key="9">
    <source>
        <dbReference type="Pfam" id="PF06808"/>
    </source>
</evidence>
<evidence type="ECO:0000313" key="11">
    <source>
        <dbReference type="Proteomes" id="UP000219465"/>
    </source>
</evidence>
<dbReference type="Proteomes" id="UP000219465">
    <property type="component" value="Unassembled WGS sequence"/>
</dbReference>
<feature type="transmembrane region" description="Helical" evidence="8">
    <location>
        <begin position="7"/>
        <end position="38"/>
    </location>
</feature>
<keyword evidence="5 8" id="KW-1133">Transmembrane helix</keyword>
<feature type="transmembrane region" description="Helical" evidence="8">
    <location>
        <begin position="287"/>
        <end position="309"/>
    </location>
</feature>
<feature type="domain" description="TRAP C4-dicarboxylate transport system permease DctM subunit" evidence="9">
    <location>
        <begin position="12"/>
        <end position="430"/>
    </location>
</feature>
<feature type="transmembrane region" description="Helical" evidence="8">
    <location>
        <begin position="223"/>
        <end position="243"/>
    </location>
</feature>
<protein>
    <submittedName>
        <fullName evidence="10">Tripartite ATP-independent transporter DctM subunit</fullName>
    </submittedName>
</protein>
<evidence type="ECO:0000256" key="2">
    <source>
        <dbReference type="ARBA" id="ARBA00022475"/>
    </source>
</evidence>
<organism evidence="10 11">
    <name type="scientific">Hoeflea halophila</name>
    <dbReference type="NCBI Taxonomy" id="714899"/>
    <lineage>
        <taxon>Bacteria</taxon>
        <taxon>Pseudomonadati</taxon>
        <taxon>Pseudomonadota</taxon>
        <taxon>Alphaproteobacteria</taxon>
        <taxon>Hyphomicrobiales</taxon>
        <taxon>Rhizobiaceae</taxon>
        <taxon>Hoeflea</taxon>
    </lineage>
</organism>
<evidence type="ECO:0000256" key="5">
    <source>
        <dbReference type="ARBA" id="ARBA00022989"/>
    </source>
</evidence>
<keyword evidence="6 8" id="KW-0472">Membrane</keyword>
<evidence type="ECO:0000256" key="1">
    <source>
        <dbReference type="ARBA" id="ARBA00004429"/>
    </source>
</evidence>
<dbReference type="PANTHER" id="PTHR33362:SF5">
    <property type="entry name" value="C4-DICARBOXYLATE TRAP TRANSPORTER LARGE PERMEASE PROTEIN DCTM"/>
    <property type="match status" value="1"/>
</dbReference>
<keyword evidence="3 7" id="KW-0997">Cell inner membrane</keyword>
<accession>A0A286I9E4</accession>
<keyword evidence="11" id="KW-1185">Reference proteome</keyword>
<dbReference type="AlphaFoldDB" id="A0A286I9E4"/>
<feature type="transmembrane region" description="Helical" evidence="8">
    <location>
        <begin position="406"/>
        <end position="434"/>
    </location>
</feature>
<keyword evidence="2" id="KW-1003">Cell membrane</keyword>
<gene>
    <name evidence="10" type="ORF">SAMN05877838_1615</name>
</gene>
<dbReference type="GO" id="GO:0022857">
    <property type="term" value="F:transmembrane transporter activity"/>
    <property type="evidence" value="ECO:0007669"/>
    <property type="project" value="UniProtKB-UniRule"/>
</dbReference>
<evidence type="ECO:0000313" key="10">
    <source>
        <dbReference type="EMBL" id="SOE16735.1"/>
    </source>
</evidence>
<proteinExistence type="predicted"/>
<dbReference type="PANTHER" id="PTHR33362">
    <property type="entry name" value="SIALIC ACID TRAP TRANSPORTER PERMEASE PROTEIN SIAT-RELATED"/>
    <property type="match status" value="1"/>
</dbReference>
<feature type="transmembrane region" description="Helical" evidence="8">
    <location>
        <begin position="58"/>
        <end position="75"/>
    </location>
</feature>
<dbReference type="GO" id="GO:0005886">
    <property type="term" value="C:plasma membrane"/>
    <property type="evidence" value="ECO:0007669"/>
    <property type="project" value="UniProtKB-SubCell"/>
</dbReference>
<feature type="transmembrane region" description="Helical" evidence="8">
    <location>
        <begin position="173"/>
        <end position="196"/>
    </location>
</feature>
<evidence type="ECO:0000256" key="3">
    <source>
        <dbReference type="ARBA" id="ARBA00022519"/>
    </source>
</evidence>
<evidence type="ECO:0000256" key="7">
    <source>
        <dbReference type="RuleBase" id="RU369079"/>
    </source>
</evidence>
<comment type="function">
    <text evidence="7">Part of the tripartite ATP-independent periplasmic (TRAP) transport system.</text>
</comment>
<evidence type="ECO:0000256" key="4">
    <source>
        <dbReference type="ARBA" id="ARBA00022692"/>
    </source>
</evidence>
<dbReference type="Pfam" id="PF06808">
    <property type="entry name" value="DctM"/>
    <property type="match status" value="1"/>
</dbReference>
<feature type="transmembrane region" description="Helical" evidence="8">
    <location>
        <begin position="366"/>
        <end position="386"/>
    </location>
</feature>
<feature type="transmembrane region" description="Helical" evidence="8">
    <location>
        <begin position="144"/>
        <end position="167"/>
    </location>
</feature>
<evidence type="ECO:0000256" key="6">
    <source>
        <dbReference type="ARBA" id="ARBA00023136"/>
    </source>
</evidence>
<sequence length="444" mass="49204">MSYELIALFMFAAMMMLLLTGQRVFGVIGAVAVIAALPLWGTGGVEIAFAQSIKLMKWYPLLTLPMFIFMGYMLSESRIADDLYRMFHVWFGPVPGGLAIGTIFLMVVISAMNGLSVAGMAIGATIALPELLRRNYDKIMITGVIQGGSSLGILIPPSVVLVLYGMIARQPVSQLWLAGVFPGLLMAGLFILYIFVRCQLQPHLGPPLPKDERDAISWKERIGLLRAGFLPFMIFFLMNGLFLMGYTSLVESSAVGALASMAAAFIKGRLNREVMENVMRKTLGISCMFMWIILAALCFGAVFDGLGAVRAIENFFLGQLGLDPWHVLILMQLSFLLMGTFLDDTAMLVIVAPLYVPLVKILGFDLVWYGILYTITCQIAYMTPPFGYNLFLMRAMAPPEIKLRHIYQSVIPFVAVMLLTLVIVMMFPEIALWLPEQFRGKLRG</sequence>
<name>A0A286I9E4_9HYPH</name>
<reference evidence="11" key="1">
    <citation type="submission" date="2017-08" db="EMBL/GenBank/DDBJ databases">
        <authorList>
            <person name="Varghese N."/>
            <person name="Submissions S."/>
        </authorList>
    </citation>
    <scope>NUCLEOTIDE SEQUENCE [LARGE SCALE GENOMIC DNA]</scope>
    <source>
        <strain evidence="11">KCTC 23107</strain>
    </source>
</reference>
<dbReference type="InterPro" id="IPR004681">
    <property type="entry name" value="TRAP_DctM"/>
</dbReference>
<dbReference type="InterPro" id="IPR010656">
    <property type="entry name" value="DctM"/>
</dbReference>
<feature type="transmembrane region" description="Helical" evidence="8">
    <location>
        <begin position="87"/>
        <end position="109"/>
    </location>
</feature>
<feature type="transmembrane region" description="Helical" evidence="8">
    <location>
        <begin position="249"/>
        <end position="266"/>
    </location>
</feature>
<keyword evidence="7" id="KW-0813">Transport</keyword>
<evidence type="ECO:0000256" key="8">
    <source>
        <dbReference type="SAM" id="Phobius"/>
    </source>
</evidence>